<dbReference type="GO" id="GO:0003735">
    <property type="term" value="F:structural constituent of ribosome"/>
    <property type="evidence" value="ECO:0007669"/>
    <property type="project" value="InterPro"/>
</dbReference>
<keyword evidence="3 5" id="KW-0687">Ribonucleoprotein</keyword>
<dbReference type="Proteomes" id="UP000242881">
    <property type="component" value="Unassembled WGS sequence"/>
</dbReference>
<evidence type="ECO:0000256" key="2">
    <source>
        <dbReference type="ARBA" id="ARBA00022980"/>
    </source>
</evidence>
<name>A0A2J6WLJ8_9BACT</name>
<feature type="region of interest" description="Disordered" evidence="7">
    <location>
        <begin position="107"/>
        <end position="129"/>
    </location>
</feature>
<dbReference type="InterPro" id="IPR020568">
    <property type="entry name" value="Ribosomal_Su5_D2-typ_SF"/>
</dbReference>
<dbReference type="HAMAP" id="MF_00532_B">
    <property type="entry name" value="Ribosomal_uS9_B"/>
    <property type="match status" value="1"/>
</dbReference>
<dbReference type="InterPro" id="IPR023035">
    <property type="entry name" value="Ribosomal_uS9_bac/plastid"/>
</dbReference>
<dbReference type="Pfam" id="PF00380">
    <property type="entry name" value="Ribosomal_S9"/>
    <property type="match status" value="1"/>
</dbReference>
<comment type="similarity">
    <text evidence="1 5 6">Belongs to the universal ribosomal protein uS9 family.</text>
</comment>
<dbReference type="GO" id="GO:0022627">
    <property type="term" value="C:cytosolic small ribosomal subunit"/>
    <property type="evidence" value="ECO:0007669"/>
    <property type="project" value="TreeGrafter"/>
</dbReference>
<evidence type="ECO:0000256" key="7">
    <source>
        <dbReference type="SAM" id="MobiDB-lite"/>
    </source>
</evidence>
<dbReference type="FunFam" id="3.30.230.10:FF:000001">
    <property type="entry name" value="30S ribosomal protein S9"/>
    <property type="match status" value="1"/>
</dbReference>
<evidence type="ECO:0000313" key="8">
    <source>
        <dbReference type="EMBL" id="PMP71276.1"/>
    </source>
</evidence>
<accession>A0A2J6WLJ8</accession>
<dbReference type="NCBIfam" id="NF001099">
    <property type="entry name" value="PRK00132.1"/>
    <property type="match status" value="1"/>
</dbReference>
<sequence>MSNYFYGTGRRKTSIARVFIKQGSGSIKVNGKSLEEYFERPVLRQIIMQPLETLGVVGKYDIYVTVAGGGKTGQSGAIRHGLARALVQIDQNNRKPLKVQGFLTRDPRMVERKKMGKPKARRDSQFSKR</sequence>
<dbReference type="PANTHER" id="PTHR21569:SF1">
    <property type="entry name" value="SMALL RIBOSOMAL SUBUNIT PROTEIN US9M"/>
    <property type="match status" value="1"/>
</dbReference>
<evidence type="ECO:0000256" key="1">
    <source>
        <dbReference type="ARBA" id="ARBA00005251"/>
    </source>
</evidence>
<evidence type="ECO:0000256" key="6">
    <source>
        <dbReference type="RuleBase" id="RU003815"/>
    </source>
</evidence>
<dbReference type="RefSeq" id="WP_424606312.1">
    <property type="nucleotide sequence ID" value="NZ_JBNAVA010000015.1"/>
</dbReference>
<dbReference type="InterPro" id="IPR014721">
    <property type="entry name" value="Ribsml_uS5_D2-typ_fold_subgr"/>
</dbReference>
<dbReference type="InterPro" id="IPR000754">
    <property type="entry name" value="Ribosomal_uS9"/>
</dbReference>
<dbReference type="EMBL" id="PNIN01000044">
    <property type="protein sequence ID" value="PMP71276.1"/>
    <property type="molecule type" value="Genomic_DNA"/>
</dbReference>
<dbReference type="AlphaFoldDB" id="A0A2J6WLJ8"/>
<comment type="caution">
    <text evidence="8">The sequence shown here is derived from an EMBL/GenBank/DDBJ whole genome shotgun (WGS) entry which is preliminary data.</text>
</comment>
<dbReference type="Gene3D" id="3.30.230.10">
    <property type="match status" value="1"/>
</dbReference>
<dbReference type="InterPro" id="IPR020574">
    <property type="entry name" value="Ribosomal_uS9_CS"/>
</dbReference>
<evidence type="ECO:0000256" key="3">
    <source>
        <dbReference type="ARBA" id="ARBA00023274"/>
    </source>
</evidence>
<dbReference type="GO" id="GO:0003723">
    <property type="term" value="F:RNA binding"/>
    <property type="evidence" value="ECO:0007669"/>
    <property type="project" value="TreeGrafter"/>
</dbReference>
<reference evidence="8 9" key="1">
    <citation type="submission" date="2018-01" db="EMBL/GenBank/DDBJ databases">
        <title>Metagenomic assembled genomes from two thermal pools in the Uzon Caldera, Kamchatka, Russia.</title>
        <authorList>
            <person name="Wilkins L."/>
            <person name="Ettinger C."/>
        </authorList>
    </citation>
    <scope>NUCLEOTIDE SEQUENCE [LARGE SCALE GENOMIC DNA]</scope>
    <source>
        <strain evidence="8">ZAV-05</strain>
    </source>
</reference>
<evidence type="ECO:0000256" key="5">
    <source>
        <dbReference type="HAMAP-Rule" id="MF_00532"/>
    </source>
</evidence>
<dbReference type="GO" id="GO:0006412">
    <property type="term" value="P:translation"/>
    <property type="evidence" value="ECO:0007669"/>
    <property type="project" value="UniProtKB-UniRule"/>
</dbReference>
<evidence type="ECO:0000256" key="4">
    <source>
        <dbReference type="ARBA" id="ARBA00035259"/>
    </source>
</evidence>
<gene>
    <name evidence="5" type="primary">rpsI</name>
    <name evidence="8" type="ORF">C0187_04330</name>
</gene>
<keyword evidence="2 5" id="KW-0689">Ribosomal protein</keyword>
<organism evidence="8 9">
    <name type="scientific">Calditerrivibrio nitroreducens</name>
    <dbReference type="NCBI Taxonomy" id="477976"/>
    <lineage>
        <taxon>Bacteria</taxon>
        <taxon>Pseudomonadati</taxon>
        <taxon>Deferribacterota</taxon>
        <taxon>Deferribacteres</taxon>
        <taxon>Deferribacterales</taxon>
        <taxon>Calditerrivibrionaceae</taxon>
    </lineage>
</organism>
<dbReference type="PROSITE" id="PS00360">
    <property type="entry name" value="RIBOSOMAL_S9"/>
    <property type="match status" value="1"/>
</dbReference>
<proteinExistence type="inferred from homology"/>
<dbReference type="PANTHER" id="PTHR21569">
    <property type="entry name" value="RIBOSOMAL PROTEIN S9"/>
    <property type="match status" value="1"/>
</dbReference>
<evidence type="ECO:0000313" key="9">
    <source>
        <dbReference type="Proteomes" id="UP000242881"/>
    </source>
</evidence>
<protein>
    <recommendedName>
        <fullName evidence="4 5">Small ribosomal subunit protein uS9</fullName>
    </recommendedName>
</protein>
<dbReference type="SUPFAM" id="SSF54211">
    <property type="entry name" value="Ribosomal protein S5 domain 2-like"/>
    <property type="match status" value="1"/>
</dbReference>